<protein>
    <recommendedName>
        <fullName evidence="9">54S ribosomal protein L27, mitochondrial</fullName>
    </recommendedName>
</protein>
<sequence length="146" mass="16752">MRPTSFLQFQQSPVSLLVRPWKRERDGSLFYGLVKSGSKRHALTTKQGNKNFYKGTRSSGVGRHTNKNRYIINWEKVRTFVVPTVFNTSLKPLVSPNAVQIVNDFKGYAKGPQDSALFFDKVKEYVYNGKVETDASKLRNKYIERG</sequence>
<dbReference type="GO" id="GO:0005762">
    <property type="term" value="C:mitochondrial large ribosomal subunit"/>
    <property type="evidence" value="ECO:0007669"/>
    <property type="project" value="InterPro"/>
</dbReference>
<keyword evidence="5" id="KW-0496">Mitochondrion</keyword>
<comment type="similarity">
    <text evidence="2">Belongs to the mitochondrion-specific ribosomal protein mL41 family.</text>
</comment>
<dbReference type="PANTHER" id="PTHR21338:SF0">
    <property type="entry name" value="LARGE RIBOSOMAL SUBUNIT PROTEIN ML41"/>
    <property type="match status" value="1"/>
</dbReference>
<keyword evidence="8" id="KW-1185">Reference proteome</keyword>
<evidence type="ECO:0000256" key="5">
    <source>
        <dbReference type="ARBA" id="ARBA00023128"/>
    </source>
</evidence>
<dbReference type="Proteomes" id="UP000774326">
    <property type="component" value="Unassembled WGS sequence"/>
</dbReference>
<dbReference type="EMBL" id="JAEUBG010002653">
    <property type="protein sequence ID" value="KAH3684225.1"/>
    <property type="molecule type" value="Genomic_DNA"/>
</dbReference>
<dbReference type="Pfam" id="PF09809">
    <property type="entry name" value="MRP-L27"/>
    <property type="match status" value="1"/>
</dbReference>
<evidence type="ECO:0000256" key="1">
    <source>
        <dbReference type="ARBA" id="ARBA00004173"/>
    </source>
</evidence>
<accession>A0A9P8Q6X0</accession>
<keyword evidence="6" id="KW-0687">Ribonucleoprotein</keyword>
<dbReference type="PANTHER" id="PTHR21338">
    <property type="entry name" value="MITOCHONDRIAL RIBOSOMAL PROTEIN L41"/>
    <property type="match status" value="1"/>
</dbReference>
<evidence type="ECO:0000256" key="4">
    <source>
        <dbReference type="ARBA" id="ARBA00022980"/>
    </source>
</evidence>
<keyword evidence="4" id="KW-0689">Ribosomal protein</keyword>
<comment type="caution">
    <text evidence="7">The sequence shown here is derived from an EMBL/GenBank/DDBJ whole genome shotgun (WGS) entry which is preliminary data.</text>
</comment>
<name>A0A9P8Q6X0_WICPI</name>
<dbReference type="OrthoDB" id="408933at2759"/>
<organism evidence="7 8">
    <name type="scientific">Wickerhamomyces pijperi</name>
    <name type="common">Yeast</name>
    <name type="synonym">Pichia pijperi</name>
    <dbReference type="NCBI Taxonomy" id="599730"/>
    <lineage>
        <taxon>Eukaryota</taxon>
        <taxon>Fungi</taxon>
        <taxon>Dikarya</taxon>
        <taxon>Ascomycota</taxon>
        <taxon>Saccharomycotina</taxon>
        <taxon>Saccharomycetes</taxon>
        <taxon>Phaffomycetales</taxon>
        <taxon>Wickerhamomycetaceae</taxon>
        <taxon>Wickerhamomyces</taxon>
    </lineage>
</organism>
<evidence type="ECO:0000256" key="2">
    <source>
        <dbReference type="ARBA" id="ARBA00010152"/>
    </source>
</evidence>
<reference evidence="7" key="1">
    <citation type="journal article" date="2021" name="Open Biol.">
        <title>Shared evolutionary footprints suggest mitochondrial oxidative damage underlies multiple complex I losses in fungi.</title>
        <authorList>
            <person name="Schikora-Tamarit M.A."/>
            <person name="Marcet-Houben M."/>
            <person name="Nosek J."/>
            <person name="Gabaldon T."/>
        </authorList>
    </citation>
    <scope>NUCLEOTIDE SEQUENCE</scope>
    <source>
        <strain evidence="7">CBS2887</strain>
    </source>
</reference>
<evidence type="ECO:0000313" key="7">
    <source>
        <dbReference type="EMBL" id="KAH3684225.1"/>
    </source>
</evidence>
<comment type="subcellular location">
    <subcellularLocation>
        <location evidence="1">Mitochondrion</location>
    </subcellularLocation>
</comment>
<evidence type="ECO:0008006" key="9">
    <source>
        <dbReference type="Google" id="ProtNLM"/>
    </source>
</evidence>
<evidence type="ECO:0000256" key="3">
    <source>
        <dbReference type="ARBA" id="ARBA00022946"/>
    </source>
</evidence>
<evidence type="ECO:0000313" key="8">
    <source>
        <dbReference type="Proteomes" id="UP000774326"/>
    </source>
</evidence>
<dbReference type="AlphaFoldDB" id="A0A9P8Q6X0"/>
<dbReference type="GO" id="GO:0003735">
    <property type="term" value="F:structural constituent of ribosome"/>
    <property type="evidence" value="ECO:0007669"/>
    <property type="project" value="InterPro"/>
</dbReference>
<keyword evidence="3" id="KW-0809">Transit peptide</keyword>
<dbReference type="InterPro" id="IPR019189">
    <property type="entry name" value="Ribosomal_mL41"/>
</dbReference>
<reference evidence="7" key="2">
    <citation type="submission" date="2021-01" db="EMBL/GenBank/DDBJ databases">
        <authorList>
            <person name="Schikora-Tamarit M.A."/>
        </authorList>
    </citation>
    <scope>NUCLEOTIDE SEQUENCE</scope>
    <source>
        <strain evidence="7">CBS2887</strain>
    </source>
</reference>
<dbReference type="GO" id="GO:0006412">
    <property type="term" value="P:translation"/>
    <property type="evidence" value="ECO:0007669"/>
    <property type="project" value="TreeGrafter"/>
</dbReference>
<proteinExistence type="inferred from homology"/>
<evidence type="ECO:0000256" key="6">
    <source>
        <dbReference type="ARBA" id="ARBA00023274"/>
    </source>
</evidence>
<gene>
    <name evidence="7" type="ORF">WICPIJ_004782</name>
</gene>